<dbReference type="RefSeq" id="XP_025594069.1">
    <property type="nucleotide sequence ID" value="XM_025725474.1"/>
</dbReference>
<proteinExistence type="predicted"/>
<accession>A0A2L2U4Y0</accession>
<protein>
    <submittedName>
        <fullName evidence="1">Uncharacterized protein</fullName>
    </submittedName>
</protein>
<dbReference type="EMBL" id="LN649231">
    <property type="protein sequence ID" value="CEI70355.1"/>
    <property type="molecule type" value="Genomic_DNA"/>
</dbReference>
<dbReference type="AlphaFoldDB" id="A0A2L2U4Y0"/>
<dbReference type="GeneID" id="37262070"/>
<name>A0A2L2U4Y0_9HYPO</name>
<dbReference type="OrthoDB" id="10340936at2759"/>
<evidence type="ECO:0000313" key="1">
    <source>
        <dbReference type="EMBL" id="CEI70355.1"/>
    </source>
</evidence>
<sequence length="101" mass="10710">MSVKFLGDNTTTVQLGPAVKDIKFVYESGDSVIAEGSKANLHGDADEAYVTYNNGTIKRFQVTTGYVFKKSASATVQFSIAQTTISVISEAGLGAELKLVV</sequence>
<evidence type="ECO:0000313" key="2">
    <source>
        <dbReference type="Proteomes" id="UP000245910"/>
    </source>
</evidence>
<organism evidence="1 2">
    <name type="scientific">Fusarium venenatum</name>
    <dbReference type="NCBI Taxonomy" id="56646"/>
    <lineage>
        <taxon>Eukaryota</taxon>
        <taxon>Fungi</taxon>
        <taxon>Dikarya</taxon>
        <taxon>Ascomycota</taxon>
        <taxon>Pezizomycotina</taxon>
        <taxon>Sordariomycetes</taxon>
        <taxon>Hypocreomycetidae</taxon>
        <taxon>Hypocreales</taxon>
        <taxon>Nectriaceae</taxon>
        <taxon>Fusarium</taxon>
    </lineage>
</organism>
<reference evidence="2" key="1">
    <citation type="submission" date="2014-10" db="EMBL/GenBank/DDBJ databases">
        <authorList>
            <person name="King R."/>
        </authorList>
    </citation>
    <scope>NUCLEOTIDE SEQUENCE [LARGE SCALE GENOMIC DNA]</scope>
    <source>
        <strain evidence="2">A3/5</strain>
    </source>
</reference>
<dbReference type="KEGG" id="fvn:FVRRES_10432"/>
<dbReference type="Proteomes" id="UP000245910">
    <property type="component" value="Chromosome III"/>
</dbReference>
<keyword evidence="2" id="KW-1185">Reference proteome</keyword>